<comment type="caution">
    <text evidence="2">The sequence shown here is derived from an EMBL/GenBank/DDBJ whole genome shotgun (WGS) entry which is preliminary data.</text>
</comment>
<evidence type="ECO:0000313" key="3">
    <source>
        <dbReference type="Proteomes" id="UP001501423"/>
    </source>
</evidence>
<keyword evidence="3" id="KW-1185">Reference proteome</keyword>
<evidence type="ECO:0000256" key="1">
    <source>
        <dbReference type="SAM" id="MobiDB-lite"/>
    </source>
</evidence>
<name>A0ABN3XEN1_9ACTN</name>
<sequence>MVVIVMLLPVLLVLMLFGLDVLERSLFPDTNPDPRVGLARPRAEGRAAGTRGGP</sequence>
<organism evidence="2 3">
    <name type="scientific">Streptomyces erythrogriseus</name>
    <dbReference type="NCBI Taxonomy" id="284027"/>
    <lineage>
        <taxon>Bacteria</taxon>
        <taxon>Bacillati</taxon>
        <taxon>Actinomycetota</taxon>
        <taxon>Actinomycetes</taxon>
        <taxon>Kitasatosporales</taxon>
        <taxon>Streptomycetaceae</taxon>
        <taxon>Streptomyces</taxon>
        <taxon>Streptomyces griseoincarnatus group</taxon>
    </lineage>
</organism>
<evidence type="ECO:0000313" key="2">
    <source>
        <dbReference type="EMBL" id="GAA2948653.1"/>
    </source>
</evidence>
<dbReference type="EMBL" id="BAAAVA010000101">
    <property type="protein sequence ID" value="GAA2948653.1"/>
    <property type="molecule type" value="Genomic_DNA"/>
</dbReference>
<gene>
    <name evidence="2" type="ORF">GCM10010478_57070</name>
</gene>
<reference evidence="2 3" key="1">
    <citation type="journal article" date="2019" name="Int. J. Syst. Evol. Microbiol.">
        <title>The Global Catalogue of Microorganisms (GCM) 10K type strain sequencing project: providing services to taxonomists for standard genome sequencing and annotation.</title>
        <authorList>
            <consortium name="The Broad Institute Genomics Platform"/>
            <consortium name="The Broad Institute Genome Sequencing Center for Infectious Disease"/>
            <person name="Wu L."/>
            <person name="Ma J."/>
        </authorList>
    </citation>
    <scope>NUCLEOTIDE SEQUENCE [LARGE SCALE GENOMIC DNA]</scope>
    <source>
        <strain evidence="2 3">JCM 9650</strain>
    </source>
</reference>
<dbReference type="Proteomes" id="UP001501423">
    <property type="component" value="Unassembled WGS sequence"/>
</dbReference>
<protein>
    <submittedName>
        <fullName evidence="2">Uncharacterized protein</fullName>
    </submittedName>
</protein>
<feature type="region of interest" description="Disordered" evidence="1">
    <location>
        <begin position="28"/>
        <end position="54"/>
    </location>
</feature>
<proteinExistence type="predicted"/>
<accession>A0ABN3XEN1</accession>